<name>A0ACB9TQ63_HOLOL</name>
<evidence type="ECO:0000313" key="2">
    <source>
        <dbReference type="Proteomes" id="UP001056778"/>
    </source>
</evidence>
<proteinExistence type="predicted"/>
<keyword evidence="2" id="KW-1185">Reference proteome</keyword>
<dbReference type="Proteomes" id="UP001056778">
    <property type="component" value="Chromosome 2"/>
</dbReference>
<organism evidence="1 2">
    <name type="scientific">Holotrichia oblita</name>
    <name type="common">Chafer beetle</name>
    <dbReference type="NCBI Taxonomy" id="644536"/>
    <lineage>
        <taxon>Eukaryota</taxon>
        <taxon>Metazoa</taxon>
        <taxon>Ecdysozoa</taxon>
        <taxon>Arthropoda</taxon>
        <taxon>Hexapoda</taxon>
        <taxon>Insecta</taxon>
        <taxon>Pterygota</taxon>
        <taxon>Neoptera</taxon>
        <taxon>Endopterygota</taxon>
        <taxon>Coleoptera</taxon>
        <taxon>Polyphaga</taxon>
        <taxon>Scarabaeiformia</taxon>
        <taxon>Scarabaeidae</taxon>
        <taxon>Melolonthinae</taxon>
        <taxon>Holotrichia</taxon>
    </lineage>
</organism>
<comment type="caution">
    <text evidence="1">The sequence shown here is derived from an EMBL/GenBank/DDBJ whole genome shotgun (WGS) entry which is preliminary data.</text>
</comment>
<gene>
    <name evidence="1" type="ORF">MML48_2g00014392</name>
</gene>
<accession>A0ACB9TQ63</accession>
<sequence>MKRKNLLTANNQDKVHKCYKNCNKPLDLPIRYSRLTTYLTVRNPYNSNNFGFATGNAQHRIYNVIDTVGKGHRIYQRIFSGRKDPQQYSEWRQLWYPNFEDYARSEGIIGDNNTVTNITVQLGATAYLHCHVRSAVDRTIVGAELDKKEVLRSPQEFKGYPKAKERKTMRKKKEKSKSIIATNTSEKVVLEEKQKERERKKAVRMKKSVKRKMIYEDSTDEEGDVPILMAFESSDDDVDSIGEIDPPSLSDQLIKEPELVWYFQVSSNAGMVSHFVNLQIVVPEATIQGGSGEHHVDVGSVIDLVCIIDKSPTPPQYVFWYHNNHMINYDTARGGISVETVPGVRTQSRLTIRDTNDADSGNYTCSASNTEPASIYVFVSEDAPGEFYINNYIQTLLQYDVKVLVRVCKKTYEELPFTTQGIQIEELSFPNGSFPDKTIIDKWLCVCKTYGKNHPSSTLAIHCESGLGRSAVLVAVALIDAGMKPDHVVDFIRNKRRGAFNNTQYECLKNYAPKSKSVERKKNRKPQKCCIL</sequence>
<evidence type="ECO:0000313" key="1">
    <source>
        <dbReference type="EMBL" id="KAI4468930.1"/>
    </source>
</evidence>
<dbReference type="EMBL" id="CM043016">
    <property type="protein sequence ID" value="KAI4468930.1"/>
    <property type="molecule type" value="Genomic_DNA"/>
</dbReference>
<protein>
    <submittedName>
        <fullName evidence="1">Defective proboscis extension response dpr -related</fullName>
    </submittedName>
</protein>
<reference evidence="1" key="1">
    <citation type="submission" date="2022-04" db="EMBL/GenBank/DDBJ databases">
        <title>Chromosome-scale genome assembly of Holotrichia oblita Faldermann.</title>
        <authorList>
            <person name="Rongchong L."/>
        </authorList>
    </citation>
    <scope>NUCLEOTIDE SEQUENCE</scope>
    <source>
        <strain evidence="1">81SQS9</strain>
    </source>
</reference>